<gene>
    <name evidence="1" type="ORF">TASK_LOCUS2775</name>
</gene>
<dbReference type="EMBL" id="UYRS01003008">
    <property type="protein sequence ID" value="VDK26134.1"/>
    <property type="molecule type" value="Genomic_DNA"/>
</dbReference>
<evidence type="ECO:0000313" key="2">
    <source>
        <dbReference type="Proteomes" id="UP000282613"/>
    </source>
</evidence>
<evidence type="ECO:0000313" key="3">
    <source>
        <dbReference type="WBParaSite" id="TASK_0000277401-mRNA-1"/>
    </source>
</evidence>
<name>A0A0R3VZD0_TAEAS</name>
<sequence>MGTHYKVRWWRCDLGATQKDVSSGSGRNALDGAVKEVAVLTSAGVCWTDDSTILLVGKHSLKELDMDSRTLIE</sequence>
<dbReference type="Proteomes" id="UP000282613">
    <property type="component" value="Unassembled WGS sequence"/>
</dbReference>
<evidence type="ECO:0000313" key="1">
    <source>
        <dbReference type="EMBL" id="VDK26134.1"/>
    </source>
</evidence>
<reference evidence="3" key="1">
    <citation type="submission" date="2017-02" db="UniProtKB">
        <authorList>
            <consortium name="WormBaseParasite"/>
        </authorList>
    </citation>
    <scope>IDENTIFICATION</scope>
</reference>
<keyword evidence="2" id="KW-1185">Reference proteome</keyword>
<proteinExistence type="predicted"/>
<accession>A0A0R3VZD0</accession>
<organism evidence="3">
    <name type="scientific">Taenia asiatica</name>
    <name type="common">Asian tapeworm</name>
    <dbReference type="NCBI Taxonomy" id="60517"/>
    <lineage>
        <taxon>Eukaryota</taxon>
        <taxon>Metazoa</taxon>
        <taxon>Spiralia</taxon>
        <taxon>Lophotrochozoa</taxon>
        <taxon>Platyhelminthes</taxon>
        <taxon>Cestoda</taxon>
        <taxon>Eucestoda</taxon>
        <taxon>Cyclophyllidea</taxon>
        <taxon>Taeniidae</taxon>
        <taxon>Taenia</taxon>
    </lineage>
</organism>
<dbReference type="WBParaSite" id="TASK_0000277401-mRNA-1">
    <property type="protein sequence ID" value="TASK_0000277401-mRNA-1"/>
    <property type="gene ID" value="TASK_0000277401"/>
</dbReference>
<dbReference type="AlphaFoldDB" id="A0A0R3VZD0"/>
<protein>
    <submittedName>
        <fullName evidence="3">DUF1508 domain-containing protein</fullName>
    </submittedName>
</protein>
<reference evidence="1 2" key="2">
    <citation type="submission" date="2018-11" db="EMBL/GenBank/DDBJ databases">
        <authorList>
            <consortium name="Pathogen Informatics"/>
        </authorList>
    </citation>
    <scope>NUCLEOTIDE SEQUENCE [LARGE SCALE GENOMIC DNA]</scope>
</reference>